<keyword evidence="3 6" id="KW-0812">Transmembrane</keyword>
<dbReference type="PANTHER" id="PTHR10778">
    <property type="entry name" value="SOLUTE CARRIER FAMILY 35 MEMBER B"/>
    <property type="match status" value="1"/>
</dbReference>
<dbReference type="InterPro" id="IPR013657">
    <property type="entry name" value="SCL35B1-4/HUT1"/>
</dbReference>
<dbReference type="Pfam" id="PF08449">
    <property type="entry name" value="UAA"/>
    <property type="match status" value="1"/>
</dbReference>
<protein>
    <submittedName>
        <fullName evidence="7">Uncharacterized protein</fullName>
    </submittedName>
</protein>
<evidence type="ECO:0000256" key="3">
    <source>
        <dbReference type="ARBA" id="ARBA00022692"/>
    </source>
</evidence>
<keyword evidence="5 6" id="KW-0472">Membrane</keyword>
<dbReference type="PANTHER" id="PTHR10778:SF18">
    <property type="entry name" value="SUGAR PHOSPHATE TRANSPORTER DOMAIN-CONTAINING PROTEIN"/>
    <property type="match status" value="1"/>
</dbReference>
<comment type="subcellular location">
    <subcellularLocation>
        <location evidence="1">Membrane</location>
        <topology evidence="1">Multi-pass membrane protein</topology>
    </subcellularLocation>
</comment>
<keyword evidence="2" id="KW-0813">Transport</keyword>
<evidence type="ECO:0000313" key="7">
    <source>
        <dbReference type="EMBL" id="CAH0380404.1"/>
    </source>
</evidence>
<keyword evidence="4 6" id="KW-1133">Transmembrane helix</keyword>
<dbReference type="OrthoDB" id="1601at2759"/>
<evidence type="ECO:0000256" key="4">
    <source>
        <dbReference type="ARBA" id="ARBA00022989"/>
    </source>
</evidence>
<dbReference type="GO" id="GO:0005460">
    <property type="term" value="F:UDP-glucose transmembrane transporter activity"/>
    <property type="evidence" value="ECO:0007669"/>
    <property type="project" value="TreeGrafter"/>
</dbReference>
<keyword evidence="8" id="KW-1185">Reference proteome</keyword>
<proteinExistence type="predicted"/>
<evidence type="ECO:0000256" key="1">
    <source>
        <dbReference type="ARBA" id="ARBA00004141"/>
    </source>
</evidence>
<feature type="transmembrane region" description="Helical" evidence="6">
    <location>
        <begin position="210"/>
        <end position="229"/>
    </location>
</feature>
<dbReference type="Proteomes" id="UP000789595">
    <property type="component" value="Unassembled WGS sequence"/>
</dbReference>
<name>A0A8J2X4K5_9STRA</name>
<dbReference type="GO" id="GO:0005459">
    <property type="term" value="F:UDP-galactose transmembrane transporter activity"/>
    <property type="evidence" value="ECO:0007669"/>
    <property type="project" value="TreeGrafter"/>
</dbReference>
<comment type="caution">
    <text evidence="7">The sequence shown here is derived from an EMBL/GenBank/DDBJ whole genome shotgun (WGS) entry which is preliminary data.</text>
</comment>
<evidence type="ECO:0000256" key="5">
    <source>
        <dbReference type="ARBA" id="ARBA00023136"/>
    </source>
</evidence>
<reference evidence="7" key="1">
    <citation type="submission" date="2021-11" db="EMBL/GenBank/DDBJ databases">
        <authorList>
            <consortium name="Genoscope - CEA"/>
            <person name="William W."/>
        </authorList>
    </citation>
    <scope>NUCLEOTIDE SEQUENCE</scope>
</reference>
<evidence type="ECO:0000313" key="8">
    <source>
        <dbReference type="Proteomes" id="UP000789595"/>
    </source>
</evidence>
<feature type="transmembrane region" description="Helical" evidence="6">
    <location>
        <begin position="51"/>
        <end position="71"/>
    </location>
</feature>
<evidence type="ECO:0000256" key="6">
    <source>
        <dbReference type="SAM" id="Phobius"/>
    </source>
</evidence>
<gene>
    <name evidence="7" type="ORF">PECAL_6P20570</name>
</gene>
<organism evidence="7 8">
    <name type="scientific">Pelagomonas calceolata</name>
    <dbReference type="NCBI Taxonomy" id="35677"/>
    <lineage>
        <taxon>Eukaryota</taxon>
        <taxon>Sar</taxon>
        <taxon>Stramenopiles</taxon>
        <taxon>Ochrophyta</taxon>
        <taxon>Pelagophyceae</taxon>
        <taxon>Pelagomonadales</taxon>
        <taxon>Pelagomonadaceae</taxon>
        <taxon>Pelagomonas</taxon>
    </lineage>
</organism>
<dbReference type="AlphaFoldDB" id="A0A8J2X4K5"/>
<evidence type="ECO:0000256" key="2">
    <source>
        <dbReference type="ARBA" id="ARBA00022448"/>
    </source>
</evidence>
<feature type="transmembrane region" description="Helical" evidence="6">
    <location>
        <begin position="12"/>
        <end position="30"/>
    </location>
</feature>
<dbReference type="GO" id="GO:0005789">
    <property type="term" value="C:endoplasmic reticulum membrane"/>
    <property type="evidence" value="ECO:0007669"/>
    <property type="project" value="TreeGrafter"/>
</dbReference>
<accession>A0A8J2X4K5</accession>
<dbReference type="EMBL" id="CAKKNE010000006">
    <property type="protein sequence ID" value="CAH0380404.1"/>
    <property type="molecule type" value="Genomic_DNA"/>
</dbReference>
<dbReference type="GO" id="GO:0000139">
    <property type="term" value="C:Golgi membrane"/>
    <property type="evidence" value="ECO:0007669"/>
    <property type="project" value="TreeGrafter"/>
</dbReference>
<sequence length="341" mass="35788">MAPPPPDGAASPAKLAIGVVGIFGAFLYYGQLMGDIVKYQAEDGSKLEREWFLQVLEAAANVLVGLAGLILTQGGPSPAIPYKSFLLTGSTQVLAKAMTQKAQIYGVPFFLATLVKNAKMVPVMVGAIVLSGTRYPARKWAQVALIIGGVVLVTVGKARKPGSDGGHADVIGMACLGLSLVCDGITGGQQTAFKKEYKKTQGQGLAPYDLMLFTNAAMLGVALVMALALDQFFGGVAFLLDHPDLLTAVAKFSFCSAIGQSAIFFTMANFDPLLVTTVTTTRKIFSVLLDIVSRGYVLNGTQWSGVAAASLGVLGELQEKFGKKQHAHSRVRSAVELEAGA</sequence>